<accession>A0AAV8W952</accession>
<feature type="active site" description="Phosphoserine intermediate" evidence="13">
    <location>
        <position position="126"/>
    </location>
</feature>
<evidence type="ECO:0000256" key="13">
    <source>
        <dbReference type="PIRSR" id="PIRSR601952-1"/>
    </source>
</evidence>
<keyword evidence="8 14" id="KW-0862">Zinc</keyword>
<keyword evidence="9 14" id="KW-0460">Magnesium</keyword>
<evidence type="ECO:0000256" key="2">
    <source>
        <dbReference type="ARBA" id="ARBA00005984"/>
    </source>
</evidence>
<evidence type="ECO:0000256" key="5">
    <source>
        <dbReference type="ARBA" id="ARBA00022622"/>
    </source>
</evidence>
<dbReference type="AlphaFoldDB" id="A0AAV8W952"/>
<dbReference type="GO" id="GO:0005886">
    <property type="term" value="C:plasma membrane"/>
    <property type="evidence" value="ECO:0007669"/>
    <property type="project" value="UniProtKB-SubCell"/>
</dbReference>
<organism evidence="17 18">
    <name type="scientific">Exocentrus adspersus</name>
    <dbReference type="NCBI Taxonomy" id="1586481"/>
    <lineage>
        <taxon>Eukaryota</taxon>
        <taxon>Metazoa</taxon>
        <taxon>Ecdysozoa</taxon>
        <taxon>Arthropoda</taxon>
        <taxon>Hexapoda</taxon>
        <taxon>Insecta</taxon>
        <taxon>Pterygota</taxon>
        <taxon>Neoptera</taxon>
        <taxon>Endopterygota</taxon>
        <taxon>Coleoptera</taxon>
        <taxon>Polyphaga</taxon>
        <taxon>Cucujiformia</taxon>
        <taxon>Chrysomeloidea</taxon>
        <taxon>Cerambycidae</taxon>
        <taxon>Lamiinae</taxon>
        <taxon>Acanthocinini</taxon>
        <taxon>Exocentrus</taxon>
    </lineage>
</organism>
<evidence type="ECO:0000256" key="16">
    <source>
        <dbReference type="SAM" id="SignalP"/>
    </source>
</evidence>
<evidence type="ECO:0000313" key="17">
    <source>
        <dbReference type="EMBL" id="KAJ8923108.1"/>
    </source>
</evidence>
<dbReference type="PANTHER" id="PTHR11596:SF91">
    <property type="entry name" value="ALKALINE PHOSPHATASE-RELATED"/>
    <property type="match status" value="1"/>
</dbReference>
<keyword evidence="11" id="KW-0325">Glycoprotein</keyword>
<keyword evidence="18" id="KW-1185">Reference proteome</keyword>
<feature type="binding site" evidence="14">
    <location>
        <position position="82"/>
    </location>
    <ligand>
        <name>Mg(2+)</name>
        <dbReference type="ChEBI" id="CHEBI:18420"/>
    </ligand>
</feature>
<comment type="cofactor">
    <cofactor evidence="14">
        <name>Zn(2+)</name>
        <dbReference type="ChEBI" id="CHEBI:29105"/>
    </cofactor>
    <text evidence="14">Binds 2 Zn(2+) ions.</text>
</comment>
<dbReference type="Pfam" id="PF00245">
    <property type="entry name" value="Alk_phosphatase"/>
    <property type="match status" value="1"/>
</dbReference>
<sequence length="534" mass="57957">MFATVLLLTFCGISAIARPEAAFDEDHLHPELNVERTGSVRAVTEELSATFWNGNAQNTILKKLTKKPIEDVAKNVIMFLGDGMSIPTLAATRVYYGGEEAELAFEKLPYTALSKTYCVDSQTADSACSATAYLAGVKNNIGMIGVTASVKKNDCDAMLLEENMVESIAKWSQDVGKRTGIVTTSTVTDASPAGAYAKIANRDWQTDAAVEASGANATKCRDVTYQLVNWAPGKHFNVILGGGTRNFLNNDTVDKFGSLGKRTDGLDLINQWIADRTAEGRTAEYVWNRTSLLGLSEDTDYVLGLFSSSYMPYNLERNIYTVPSLEEMTETAIKIARKGNGALNGYFLFIEGGRIDHGHHAAWAKKAFDETVEFSKAVQRALDMTSEEDTLIVVTSDHAHTMSVAGYPDRGNPILGAAGTDDNGKTRLTINYANGPAPVDSSHDYGIDNRDDDNYRFPSVSYLSSETHGSDDVGIFARGPWAHLFTGVLEENTIPHIMAYASCVGDGLTACSSTIRNVASLALPLLTFVLFIYI</sequence>
<dbReference type="GO" id="GO:0046872">
    <property type="term" value="F:metal ion binding"/>
    <property type="evidence" value="ECO:0007669"/>
    <property type="project" value="UniProtKB-KW"/>
</dbReference>
<dbReference type="Gene3D" id="3.40.720.10">
    <property type="entry name" value="Alkaline Phosphatase, subunit A"/>
    <property type="match status" value="1"/>
</dbReference>
<evidence type="ECO:0000313" key="18">
    <source>
        <dbReference type="Proteomes" id="UP001159042"/>
    </source>
</evidence>
<feature type="chain" id="PRO_5043888652" description="alkaline phosphatase" evidence="16">
    <location>
        <begin position="18"/>
        <end position="534"/>
    </location>
</feature>
<feature type="binding site" evidence="14">
    <location>
        <position position="82"/>
    </location>
    <ligand>
        <name>Zn(2+)</name>
        <dbReference type="ChEBI" id="CHEBI:29105"/>
        <label>2</label>
    </ligand>
</feature>
<comment type="caution">
    <text evidence="17">The sequence shown here is derived from an EMBL/GenBank/DDBJ whole genome shotgun (WGS) entry which is preliminary data.</text>
</comment>
<dbReference type="FunFam" id="3.40.720.10:FF:000008">
    <property type="entry name" value="Alkaline phosphatase"/>
    <property type="match status" value="1"/>
</dbReference>
<keyword evidence="7" id="KW-0378">Hydrolase</keyword>
<gene>
    <name evidence="17" type="ORF">NQ315_001661</name>
</gene>
<feature type="binding site" evidence="14">
    <location>
        <position position="351"/>
    </location>
    <ligand>
        <name>Mg(2+)</name>
        <dbReference type="ChEBI" id="CHEBI:18420"/>
    </ligand>
</feature>
<comment type="subcellular location">
    <subcellularLocation>
        <location evidence="1">Cell membrane</location>
        <topology evidence="1">Lipid-anchor</topology>
        <topology evidence="1">GPI-anchor</topology>
    </subcellularLocation>
</comment>
<dbReference type="EC" id="3.1.3.1" evidence="3"/>
<comment type="cofactor">
    <cofactor evidence="14">
        <name>Mg(2+)</name>
        <dbReference type="ChEBI" id="CHEBI:18420"/>
    </cofactor>
    <text evidence="14">Binds 1 Mg(2+) ion.</text>
</comment>
<keyword evidence="16" id="KW-0732">Signal</keyword>
<evidence type="ECO:0000256" key="12">
    <source>
        <dbReference type="ARBA" id="ARBA00023288"/>
    </source>
</evidence>
<feature type="binding site" evidence="14">
    <location>
        <position position="398"/>
    </location>
    <ligand>
        <name>Zn(2+)</name>
        <dbReference type="ChEBI" id="CHEBI:29105"/>
        <label>2</label>
    </ligand>
</feature>
<keyword evidence="4" id="KW-1003">Cell membrane</keyword>
<evidence type="ECO:0000256" key="15">
    <source>
        <dbReference type="RuleBase" id="RU003946"/>
    </source>
</evidence>
<evidence type="ECO:0000256" key="14">
    <source>
        <dbReference type="PIRSR" id="PIRSR601952-2"/>
    </source>
</evidence>
<keyword evidence="10" id="KW-0472">Membrane</keyword>
<keyword evidence="5" id="KW-0336">GPI-anchor</keyword>
<evidence type="ECO:0000256" key="11">
    <source>
        <dbReference type="ARBA" id="ARBA00023180"/>
    </source>
</evidence>
<protein>
    <recommendedName>
        <fullName evidence="3">alkaline phosphatase</fullName>
        <ecNumber evidence="3">3.1.3.1</ecNumber>
    </recommendedName>
</protein>
<feature type="binding site" evidence="14">
    <location>
        <position position="191"/>
    </location>
    <ligand>
        <name>Mg(2+)</name>
        <dbReference type="ChEBI" id="CHEBI:18420"/>
    </ligand>
</feature>
<dbReference type="EMBL" id="JANEYG010000005">
    <property type="protein sequence ID" value="KAJ8923108.1"/>
    <property type="molecule type" value="Genomic_DNA"/>
</dbReference>
<dbReference type="GO" id="GO:0004035">
    <property type="term" value="F:alkaline phosphatase activity"/>
    <property type="evidence" value="ECO:0007669"/>
    <property type="project" value="UniProtKB-EC"/>
</dbReference>
<feature type="binding site" evidence="14">
    <location>
        <position position="360"/>
    </location>
    <ligand>
        <name>Zn(2+)</name>
        <dbReference type="ChEBI" id="CHEBI:29105"/>
        <label>2</label>
    </ligand>
</feature>
<evidence type="ECO:0000256" key="6">
    <source>
        <dbReference type="ARBA" id="ARBA00022723"/>
    </source>
</evidence>
<dbReference type="PRINTS" id="PR00113">
    <property type="entry name" value="ALKPHPHTASE"/>
</dbReference>
<feature type="signal peptide" evidence="16">
    <location>
        <begin position="1"/>
        <end position="17"/>
    </location>
</feature>
<dbReference type="CDD" id="cd16012">
    <property type="entry name" value="ALP"/>
    <property type="match status" value="1"/>
</dbReference>
<dbReference type="GO" id="GO:0098552">
    <property type="term" value="C:side of membrane"/>
    <property type="evidence" value="ECO:0007669"/>
    <property type="project" value="UniProtKB-KW"/>
</dbReference>
<evidence type="ECO:0000256" key="10">
    <source>
        <dbReference type="ARBA" id="ARBA00023136"/>
    </source>
</evidence>
<evidence type="ECO:0000256" key="9">
    <source>
        <dbReference type="ARBA" id="ARBA00022842"/>
    </source>
</evidence>
<feature type="binding site" evidence="14">
    <location>
        <position position="397"/>
    </location>
    <ligand>
        <name>Zn(2+)</name>
        <dbReference type="ChEBI" id="CHEBI:29105"/>
        <label>2</label>
    </ligand>
</feature>
<dbReference type="SUPFAM" id="SSF53649">
    <property type="entry name" value="Alkaline phosphatase-like"/>
    <property type="match status" value="1"/>
</dbReference>
<evidence type="ECO:0000256" key="7">
    <source>
        <dbReference type="ARBA" id="ARBA00022801"/>
    </source>
</evidence>
<keyword evidence="12" id="KW-0449">Lipoprotein</keyword>
<dbReference type="SMART" id="SM00098">
    <property type="entry name" value="alkPPc"/>
    <property type="match status" value="1"/>
</dbReference>
<dbReference type="InterPro" id="IPR001952">
    <property type="entry name" value="Alkaline_phosphatase"/>
</dbReference>
<comment type="similarity">
    <text evidence="2 15">Belongs to the alkaline phosphatase family.</text>
</comment>
<dbReference type="InterPro" id="IPR017850">
    <property type="entry name" value="Alkaline_phosphatase_core_sf"/>
</dbReference>
<name>A0AAV8W952_9CUCU</name>
<keyword evidence="6 14" id="KW-0479">Metal-binding</keyword>
<feature type="binding site" evidence="14">
    <location>
        <position position="356"/>
    </location>
    <ligand>
        <name>Zn(2+)</name>
        <dbReference type="ChEBI" id="CHEBI:29105"/>
        <label>2</label>
    </ligand>
</feature>
<dbReference type="PANTHER" id="PTHR11596">
    <property type="entry name" value="ALKALINE PHOSPHATASE"/>
    <property type="match status" value="1"/>
</dbReference>
<feature type="binding site" evidence="14">
    <location>
        <position position="468"/>
    </location>
    <ligand>
        <name>Zn(2+)</name>
        <dbReference type="ChEBI" id="CHEBI:29105"/>
        <label>2</label>
    </ligand>
</feature>
<proteinExistence type="inferred from homology"/>
<feature type="binding site" evidence="14">
    <location>
        <position position="189"/>
    </location>
    <ligand>
        <name>Mg(2+)</name>
        <dbReference type="ChEBI" id="CHEBI:18420"/>
    </ligand>
</feature>
<dbReference type="Proteomes" id="UP001159042">
    <property type="component" value="Unassembled WGS sequence"/>
</dbReference>
<evidence type="ECO:0000256" key="4">
    <source>
        <dbReference type="ARBA" id="ARBA00022475"/>
    </source>
</evidence>
<evidence type="ECO:0000256" key="3">
    <source>
        <dbReference type="ARBA" id="ARBA00012647"/>
    </source>
</evidence>
<evidence type="ECO:0000256" key="8">
    <source>
        <dbReference type="ARBA" id="ARBA00022833"/>
    </source>
</evidence>
<reference evidence="17 18" key="1">
    <citation type="journal article" date="2023" name="Insect Mol. Biol.">
        <title>Genome sequencing provides insights into the evolution of gene families encoding plant cell wall-degrading enzymes in longhorned beetles.</title>
        <authorList>
            <person name="Shin N.R."/>
            <person name="Okamura Y."/>
            <person name="Kirsch R."/>
            <person name="Pauchet Y."/>
        </authorList>
    </citation>
    <scope>NUCLEOTIDE SEQUENCE [LARGE SCALE GENOMIC DNA]</scope>
    <source>
        <strain evidence="17">EAD_L_NR</strain>
    </source>
</reference>
<evidence type="ECO:0000256" key="1">
    <source>
        <dbReference type="ARBA" id="ARBA00004609"/>
    </source>
</evidence>